<reference evidence="1" key="1">
    <citation type="submission" date="2012-08" db="EMBL/GenBank/DDBJ databases">
        <title>Cassytha pubescens and C. glabella (Lauraceae) are not disjunctly distributed between Australia and the Ryukyu Archipelago of Japan - evidence from morphological and molecular data.</title>
        <authorList>
            <person name="Kokubugata G."/>
            <person name="Nakamura K."/>
            <person name="Forster P.I."/>
            <person name="Wilson G.W."/>
            <person name="Holland A.E."/>
            <person name="Hirayama Y."/>
            <person name="Yokota M."/>
        </authorList>
    </citation>
    <scope>NUCLEOTIDE SEQUENCE</scope>
    <source>
        <strain evidence="1">K-LV1</strain>
    </source>
</reference>
<dbReference type="Proteomes" id="UP000277283">
    <property type="component" value="Segment"/>
</dbReference>
<sequence length="72" mass="8229">MSYHCTVCLHEQSDWGKLCSILLKQTSLGPCIHLHVQPRIFVPSEPKIHLPFYREGPCIHSRESISSKPFSP</sequence>
<dbReference type="EMBL" id="JX515788">
    <property type="protein sequence ID" value="AFX59479.1"/>
    <property type="molecule type" value="Genomic_DNA"/>
</dbReference>
<reference evidence="3" key="2">
    <citation type="submission" date="2012-08" db="EMBL/GenBank/DDBJ databases">
        <authorList>
            <person name="Choi T.-J."/>
        </authorList>
    </citation>
    <scope>NUCLEOTIDE SEQUENCE [LARGE SCALE GENOMIC DNA]</scope>
    <source>
        <strain evidence="3">K-LV1</strain>
    </source>
</reference>
<evidence type="ECO:0000313" key="1">
    <source>
        <dbReference type="EMBL" id="AFX59479.1"/>
    </source>
</evidence>
<protein>
    <submittedName>
        <fullName evidence="2">ORF1184</fullName>
    </submittedName>
    <submittedName>
        <fullName evidence="1">Wsv102</fullName>
    </submittedName>
</protein>
<organism evidence="1 3">
    <name type="scientific">White spot syndrome virus</name>
    <dbReference type="NCBI Taxonomy" id="342409"/>
    <lineage>
        <taxon>Viruses</taxon>
        <taxon>Viruses incertae sedis</taxon>
        <taxon>Naldaviricetes</taxon>
        <taxon>Nimaviridae</taxon>
        <taxon>Whispovirus</taxon>
    </lineage>
</organism>
<dbReference type="EMBL" id="MF768985">
    <property type="protein sequence ID" value="ATU83961.1"/>
    <property type="molecule type" value="Genomic_DNA"/>
</dbReference>
<evidence type="ECO:0000313" key="2">
    <source>
        <dbReference type="EMBL" id="ATU83961.1"/>
    </source>
</evidence>
<reference evidence="2" key="3">
    <citation type="journal article" date="2018" name="Aquaculture">
        <title>Complete genome sequence of a white spot syndrome virus associated with a disease incursion in Australia.</title>
        <authorList>
            <person name="Oakey J."/>
            <person name="Smith C.S."/>
        </authorList>
    </citation>
    <scope>NUCLEOTIDE SEQUENCE [LARGE SCALE GENOMIC DNA]</scope>
    <source>
        <strain evidence="2">WSSV-AU</strain>
    </source>
</reference>
<gene>
    <name evidence="1" type="ORF">wssv_01020</name>
</gene>
<dbReference type="Proteomes" id="UP000267516">
    <property type="component" value="Segment"/>
</dbReference>
<proteinExistence type="predicted"/>
<accession>K7WWI1</accession>
<name>K7WWI1_9VIRU</name>
<evidence type="ECO:0000313" key="3">
    <source>
        <dbReference type="Proteomes" id="UP000277283"/>
    </source>
</evidence>